<evidence type="ECO:0000256" key="1">
    <source>
        <dbReference type="SAM" id="MobiDB-lite"/>
    </source>
</evidence>
<evidence type="ECO:0000313" key="2">
    <source>
        <dbReference type="EMBL" id="UOB17066.1"/>
    </source>
</evidence>
<sequence>MKQLYLLTITLLFTLFSFAGTGKDSLLVHKKVRYRHYFNNKQQGTLDEVTRQLLKNIKSGHTKISGKAGSQYRSFSSLNEYDKAVTTSSSFLDNLAEFTSDYLKSVIKTDERADSVIKAGDALIDMIERNQKFINIMTGNELLEFPVGIKKNVSPVSSITIGVMRAKLHANYAEVDLFARLVLGELGGKALFFGAEGVKISHQGGIYGEARLNLLADIPVAQSGGQWLLTFKGNFKQSDGTSNSGTYIIIDCEGKVKEVSLEGDVRIAKTVAVPVDENGKKTHPGSTTPNDGRSPVGNDSYVGAGFKIVVESLGDLLLEVDLPHFEPRNMPGWTFKGHNMILDLSDAKNSGKVVFPDIYTQYNLLVPGNENLWRGFYAEEVSITLPPEFRKKGSGKRITAGAKGLIIDNFGVSGHFFANNLLHLNEGDASKWQFSVDSVHVNLQVNHFIEAGFNGQIVLPISEEKSTGGRLSYTGLITADKLYSVKVNVEEDVNFNIFRAKAKLFKESFIELKVDNGKFQPEANLTGLMAFKNSQKEQLNNISSSSGHDIEDLEFEGLSFQEFHIQTAKKPYLSIKYAGFKDTIALPRIYDFELGFYDIEIKTKNETRAELGFNSYVNLDETGIHGDVRLRIIGELEDGDYLKWKYKTLKIDSVEVDVKKSDFEFHGKLHFFKNNPEYGKGLAGKLQFSSESLEIELEAKGIFGKTEGYRYWFVDGYGRPKKSGNSNFTIYDIGGGMYHNMRKAGVDERSHSMSGIYYMPDNRVKFGFKALAAFEVKKSSTFTGLVAIEMSFNRHGGVNRLGFYGAAALMNGSGGSNPFGEVDDMQATLAQKEQSLSNFHELSIDKEGIKYFATEVFPDLLTGREAFAAQVGIDFDFTNKTYWGMFDIFLNMGLIKGAGEKNRLGYLEFYNAPDDWYIYIGTPDKLGNKRHTYWGSCKT</sequence>
<gene>
    <name evidence="2" type="ORF">MQE35_15160</name>
</gene>
<dbReference type="AlphaFoldDB" id="A0A9E7CSY4"/>
<dbReference type="EMBL" id="CP094358">
    <property type="protein sequence ID" value="UOB17066.1"/>
    <property type="molecule type" value="Genomic_DNA"/>
</dbReference>
<accession>A0A9E7CSY4</accession>
<name>A0A9E7CSY4_9FLAO</name>
<keyword evidence="3" id="KW-1185">Reference proteome</keyword>
<protein>
    <submittedName>
        <fullName evidence="2">Uncharacterized protein</fullName>
    </submittedName>
</protein>
<evidence type="ECO:0000313" key="3">
    <source>
        <dbReference type="Proteomes" id="UP000831290"/>
    </source>
</evidence>
<dbReference type="KEGG" id="fbm:MQE35_15160"/>
<dbReference type="RefSeq" id="WP_255842332.1">
    <property type="nucleotide sequence ID" value="NZ_CP094358.1"/>
</dbReference>
<proteinExistence type="predicted"/>
<organism evidence="2 3">
    <name type="scientific">Abyssalbus ytuae</name>
    <dbReference type="NCBI Taxonomy" id="2926907"/>
    <lineage>
        <taxon>Bacteria</taxon>
        <taxon>Pseudomonadati</taxon>
        <taxon>Bacteroidota</taxon>
        <taxon>Flavobacteriia</taxon>
        <taxon>Flavobacteriales</taxon>
        <taxon>Flavobacteriaceae</taxon>
        <taxon>Abyssalbus</taxon>
    </lineage>
</organism>
<reference evidence="2" key="1">
    <citation type="submission" date="2022-03" db="EMBL/GenBank/DDBJ databases">
        <title>Description of Abyssus ytuae gen. nov., sp. nov., a novel member of the family Flavobacteriaceae isolated from the sediment of Mariana Trench.</title>
        <authorList>
            <person name="Zhang J."/>
            <person name="Xu X."/>
        </authorList>
    </citation>
    <scope>NUCLEOTIDE SEQUENCE</scope>
    <source>
        <strain evidence="2">MT3330</strain>
    </source>
</reference>
<dbReference type="Proteomes" id="UP000831290">
    <property type="component" value="Chromosome"/>
</dbReference>
<feature type="region of interest" description="Disordered" evidence="1">
    <location>
        <begin position="276"/>
        <end position="296"/>
    </location>
</feature>